<dbReference type="GO" id="GO:0071949">
    <property type="term" value="F:FAD binding"/>
    <property type="evidence" value="ECO:0007669"/>
    <property type="project" value="InterPro"/>
</dbReference>
<sequence>MSPKFTVAICGGGVGGLTCAVALSRYPDIQVNIYEAASKFAEVGAGIGMWPRAWKVMDALGLSTELSNVAISAPVHEPKVAFTFRQGDQPIGRSFYTLITPGGMTTLHRPEFQSVLLKHVPPSCRMHTSKRLVSYTQPPSDTRRSGHSPAPIVLRFSDGSSATCDLLIGADGVKSNVRAGLVRELASDAAAQGRTREAEELRRAAHPLWSGTRTYRATIPAEVLRARLPGHRVLTEPMIYFGKDTQLTCYPIARGTIINFAAMRARYDLENTILDGPWIDDAPREELLQDFSRWEPEVQALFQSVPRYSRWAIHTTQRLPSFVSGRIALIGDAAHAMMPYQGAGAGQAIEDGYLLATLLGHRKTTLPTLVRALRIYDELRRPFAQRVAETSRENGLLYTLNHPALARGAGLDAAAARIRDNWAWAWETTIDGDVDRALRMLEAS</sequence>
<evidence type="ECO:0000256" key="1">
    <source>
        <dbReference type="ARBA" id="ARBA00022630"/>
    </source>
</evidence>
<proteinExistence type="predicted"/>
<feature type="domain" description="FAD-binding" evidence="4">
    <location>
        <begin position="5"/>
        <end position="181"/>
    </location>
</feature>
<evidence type="ECO:0000313" key="6">
    <source>
        <dbReference type="Proteomes" id="UP000218811"/>
    </source>
</evidence>
<dbReference type="PANTHER" id="PTHR46720:SF3">
    <property type="entry name" value="FAD-BINDING DOMAIN-CONTAINING PROTEIN-RELATED"/>
    <property type="match status" value="1"/>
</dbReference>
<dbReference type="Gene3D" id="3.50.50.60">
    <property type="entry name" value="FAD/NAD(P)-binding domain"/>
    <property type="match status" value="1"/>
</dbReference>
<dbReference type="GO" id="GO:0044550">
    <property type="term" value="P:secondary metabolite biosynthetic process"/>
    <property type="evidence" value="ECO:0007669"/>
    <property type="project" value="TreeGrafter"/>
</dbReference>
<dbReference type="AlphaFoldDB" id="A0A2H3K692"/>
<accession>A0A2H3K692</accession>
<keyword evidence="3" id="KW-0560">Oxidoreductase</keyword>
<keyword evidence="1" id="KW-0285">Flavoprotein</keyword>
<gene>
    <name evidence="5" type="ORF">WOLCODRAFT_105356</name>
</gene>
<evidence type="ECO:0000256" key="3">
    <source>
        <dbReference type="ARBA" id="ARBA00023002"/>
    </source>
</evidence>
<name>A0A2H3K692_WOLCO</name>
<dbReference type="PANTHER" id="PTHR46720">
    <property type="entry name" value="HYDROXYLASE, PUTATIVE (AFU_ORTHOLOGUE AFUA_3G01460)-RELATED"/>
    <property type="match status" value="1"/>
</dbReference>
<dbReference type="GO" id="GO:0016491">
    <property type="term" value="F:oxidoreductase activity"/>
    <property type="evidence" value="ECO:0007669"/>
    <property type="project" value="UniProtKB-KW"/>
</dbReference>
<dbReference type="InterPro" id="IPR051104">
    <property type="entry name" value="FAD_monoxygenase"/>
</dbReference>
<keyword evidence="2" id="KW-0274">FAD</keyword>
<dbReference type="EMBL" id="KB468157">
    <property type="protein sequence ID" value="PCH44584.1"/>
    <property type="molecule type" value="Genomic_DNA"/>
</dbReference>
<evidence type="ECO:0000256" key="2">
    <source>
        <dbReference type="ARBA" id="ARBA00022827"/>
    </source>
</evidence>
<feature type="domain" description="FAD-binding" evidence="4">
    <location>
        <begin position="304"/>
        <end position="390"/>
    </location>
</feature>
<dbReference type="Pfam" id="PF01494">
    <property type="entry name" value="FAD_binding_3"/>
    <property type="match status" value="2"/>
</dbReference>
<organism evidence="5 6">
    <name type="scientific">Wolfiporia cocos (strain MD-104)</name>
    <name type="common">Brown rot fungus</name>
    <dbReference type="NCBI Taxonomy" id="742152"/>
    <lineage>
        <taxon>Eukaryota</taxon>
        <taxon>Fungi</taxon>
        <taxon>Dikarya</taxon>
        <taxon>Basidiomycota</taxon>
        <taxon>Agaricomycotina</taxon>
        <taxon>Agaricomycetes</taxon>
        <taxon>Polyporales</taxon>
        <taxon>Phaeolaceae</taxon>
        <taxon>Wolfiporia</taxon>
    </lineage>
</organism>
<protein>
    <submittedName>
        <fullName evidence="5">Salicylate hydroxylase</fullName>
    </submittedName>
</protein>
<dbReference type="STRING" id="742152.A0A2H3K692"/>
<reference evidence="5 6" key="1">
    <citation type="journal article" date="2012" name="Science">
        <title>The Paleozoic origin of enzymatic lignin decomposition reconstructed from 31 fungal genomes.</title>
        <authorList>
            <person name="Floudas D."/>
            <person name="Binder M."/>
            <person name="Riley R."/>
            <person name="Barry K."/>
            <person name="Blanchette R.A."/>
            <person name="Henrissat B."/>
            <person name="Martinez A.T."/>
            <person name="Otillar R."/>
            <person name="Spatafora J.W."/>
            <person name="Yadav J.S."/>
            <person name="Aerts A."/>
            <person name="Benoit I."/>
            <person name="Boyd A."/>
            <person name="Carlson A."/>
            <person name="Copeland A."/>
            <person name="Coutinho P.M."/>
            <person name="de Vries R.P."/>
            <person name="Ferreira P."/>
            <person name="Findley K."/>
            <person name="Foster B."/>
            <person name="Gaskell J."/>
            <person name="Glotzer D."/>
            <person name="Gorecki P."/>
            <person name="Heitman J."/>
            <person name="Hesse C."/>
            <person name="Hori C."/>
            <person name="Igarashi K."/>
            <person name="Jurgens J.A."/>
            <person name="Kallen N."/>
            <person name="Kersten P."/>
            <person name="Kohler A."/>
            <person name="Kuees U."/>
            <person name="Kumar T.K.A."/>
            <person name="Kuo A."/>
            <person name="LaButti K."/>
            <person name="Larrondo L.F."/>
            <person name="Lindquist E."/>
            <person name="Ling A."/>
            <person name="Lombard V."/>
            <person name="Lucas S."/>
            <person name="Lundell T."/>
            <person name="Martin R."/>
            <person name="McLaughlin D.J."/>
            <person name="Morgenstern I."/>
            <person name="Morin E."/>
            <person name="Murat C."/>
            <person name="Nagy L.G."/>
            <person name="Nolan M."/>
            <person name="Ohm R.A."/>
            <person name="Patyshakuliyeva A."/>
            <person name="Rokas A."/>
            <person name="Ruiz-Duenas F.J."/>
            <person name="Sabat G."/>
            <person name="Salamov A."/>
            <person name="Samejima M."/>
            <person name="Schmutz J."/>
            <person name="Slot J.C."/>
            <person name="St John F."/>
            <person name="Stenlid J."/>
            <person name="Sun H."/>
            <person name="Sun S."/>
            <person name="Syed K."/>
            <person name="Tsang A."/>
            <person name="Wiebenga A."/>
            <person name="Young D."/>
            <person name="Pisabarro A."/>
            <person name="Eastwood D.C."/>
            <person name="Martin F."/>
            <person name="Cullen D."/>
            <person name="Grigoriev I.V."/>
            <person name="Hibbett D.S."/>
        </authorList>
    </citation>
    <scope>NUCLEOTIDE SEQUENCE [LARGE SCALE GENOMIC DNA]</scope>
    <source>
        <strain evidence="5 6">MD-104</strain>
    </source>
</reference>
<dbReference type="OrthoDB" id="417877at2759"/>
<dbReference type="PRINTS" id="PR00420">
    <property type="entry name" value="RNGMNOXGNASE"/>
</dbReference>
<keyword evidence="6" id="KW-1185">Reference proteome</keyword>
<dbReference type="InterPro" id="IPR002938">
    <property type="entry name" value="FAD-bd"/>
</dbReference>
<dbReference type="Proteomes" id="UP000218811">
    <property type="component" value="Unassembled WGS sequence"/>
</dbReference>
<dbReference type="InterPro" id="IPR036188">
    <property type="entry name" value="FAD/NAD-bd_sf"/>
</dbReference>
<evidence type="ECO:0000259" key="4">
    <source>
        <dbReference type="Pfam" id="PF01494"/>
    </source>
</evidence>
<dbReference type="SUPFAM" id="SSF54373">
    <property type="entry name" value="FAD-linked reductases, C-terminal domain"/>
    <property type="match status" value="1"/>
</dbReference>
<dbReference type="SUPFAM" id="SSF51905">
    <property type="entry name" value="FAD/NAD(P)-binding domain"/>
    <property type="match status" value="1"/>
</dbReference>
<dbReference type="OMA" id="WPRAWNV"/>
<evidence type="ECO:0000313" key="5">
    <source>
        <dbReference type="EMBL" id="PCH44584.1"/>
    </source>
</evidence>